<dbReference type="InterPro" id="IPR010982">
    <property type="entry name" value="Lambda_DNA-bd_dom_sf"/>
</dbReference>
<dbReference type="Pfam" id="PF01381">
    <property type="entry name" value="HTH_3"/>
    <property type="match status" value="1"/>
</dbReference>
<dbReference type="STRING" id="797516.HMPREF9104_03221"/>
<evidence type="ECO:0000256" key="1">
    <source>
        <dbReference type="ARBA" id="ARBA00023125"/>
    </source>
</evidence>
<name>H1LKR7_9LACO</name>
<sequence length="77" mass="8668">MIIIFINNNVLERRKRLGLTQAQLASSVNVTRRTIISMEKGKYTPSLLLALQLAKVLETDINNLFWLGGGESEKSNH</sequence>
<dbReference type="Gene3D" id="1.10.260.40">
    <property type="entry name" value="lambda repressor-like DNA-binding domains"/>
    <property type="match status" value="1"/>
</dbReference>
<protein>
    <submittedName>
        <fullName evidence="3">DNA-binding helix-turn-helix protein</fullName>
    </submittedName>
</protein>
<proteinExistence type="predicted"/>
<evidence type="ECO:0000259" key="2">
    <source>
        <dbReference type="PROSITE" id="PS50943"/>
    </source>
</evidence>
<dbReference type="SUPFAM" id="SSF47413">
    <property type="entry name" value="lambda repressor-like DNA-binding domains"/>
    <property type="match status" value="1"/>
</dbReference>
<dbReference type="PANTHER" id="PTHR46558">
    <property type="entry name" value="TRACRIPTIONAL REGULATORY PROTEIN-RELATED-RELATED"/>
    <property type="match status" value="1"/>
</dbReference>
<dbReference type="AlphaFoldDB" id="H1LKR7"/>
<reference evidence="3 4" key="1">
    <citation type="submission" date="2011-09" db="EMBL/GenBank/DDBJ databases">
        <authorList>
            <person name="Weinstock G."/>
            <person name="Sodergren E."/>
            <person name="Clifton S."/>
            <person name="Fulton L."/>
            <person name="Fulton B."/>
            <person name="Courtney L."/>
            <person name="Fronick C."/>
            <person name="Harrison M."/>
            <person name="Strong C."/>
            <person name="Farmer C."/>
            <person name="Delahaunty K."/>
            <person name="Markovic C."/>
            <person name="Hall O."/>
            <person name="Minx P."/>
            <person name="Tomlinson C."/>
            <person name="Mitreva M."/>
            <person name="Hou S."/>
            <person name="Chen J."/>
            <person name="Wollam A."/>
            <person name="Pepin K.H."/>
            <person name="Johnson M."/>
            <person name="Bhonagiri V."/>
            <person name="Zhang X."/>
            <person name="Suruliraj S."/>
            <person name="Warren W."/>
            <person name="Chinwalla A."/>
            <person name="Mardis E.R."/>
            <person name="Wilson R.K."/>
        </authorList>
    </citation>
    <scope>NUCLEOTIDE SEQUENCE [LARGE SCALE GENOMIC DNA]</scope>
    <source>
        <strain evidence="3 4">F0435</strain>
    </source>
</reference>
<dbReference type="PATRIC" id="fig|797516.3.peg.2890"/>
<gene>
    <name evidence="3" type="ORF">HMPREF9104_03221</name>
</gene>
<accession>H1LKR7</accession>
<dbReference type="PANTHER" id="PTHR46558:SF4">
    <property type="entry name" value="DNA-BIDING PHAGE PROTEIN"/>
    <property type="match status" value="1"/>
</dbReference>
<dbReference type="SMART" id="SM00530">
    <property type="entry name" value="HTH_XRE"/>
    <property type="match status" value="1"/>
</dbReference>
<dbReference type="Proteomes" id="UP000005025">
    <property type="component" value="Unassembled WGS sequence"/>
</dbReference>
<comment type="caution">
    <text evidence="3">The sequence shown here is derived from an EMBL/GenBank/DDBJ whole genome shotgun (WGS) entry which is preliminary data.</text>
</comment>
<evidence type="ECO:0000313" key="3">
    <source>
        <dbReference type="EMBL" id="EHO46180.1"/>
    </source>
</evidence>
<dbReference type="InterPro" id="IPR001387">
    <property type="entry name" value="Cro/C1-type_HTH"/>
</dbReference>
<dbReference type="GO" id="GO:0003677">
    <property type="term" value="F:DNA binding"/>
    <property type="evidence" value="ECO:0007669"/>
    <property type="project" value="UniProtKB-KW"/>
</dbReference>
<organism evidence="3 4">
    <name type="scientific">Lentilactobacillus kisonensis F0435</name>
    <dbReference type="NCBI Taxonomy" id="797516"/>
    <lineage>
        <taxon>Bacteria</taxon>
        <taxon>Bacillati</taxon>
        <taxon>Bacillota</taxon>
        <taxon>Bacilli</taxon>
        <taxon>Lactobacillales</taxon>
        <taxon>Lactobacillaceae</taxon>
        <taxon>Lentilactobacillus</taxon>
    </lineage>
</organism>
<feature type="domain" description="HTH cro/C1-type" evidence="2">
    <location>
        <begin position="10"/>
        <end position="64"/>
    </location>
</feature>
<dbReference type="PROSITE" id="PS50943">
    <property type="entry name" value="HTH_CROC1"/>
    <property type="match status" value="1"/>
</dbReference>
<dbReference type="OrthoDB" id="6386941at2"/>
<dbReference type="HOGENOM" id="CLU_066192_44_1_9"/>
<dbReference type="RefSeq" id="WP_008858359.1">
    <property type="nucleotide sequence ID" value="NZ_JH591061.1"/>
</dbReference>
<keyword evidence="1 3" id="KW-0238">DNA-binding</keyword>
<dbReference type="EMBL" id="AGRJ01000276">
    <property type="protein sequence ID" value="EHO46180.1"/>
    <property type="molecule type" value="Genomic_DNA"/>
</dbReference>
<dbReference type="CDD" id="cd00093">
    <property type="entry name" value="HTH_XRE"/>
    <property type="match status" value="1"/>
</dbReference>
<evidence type="ECO:0000313" key="4">
    <source>
        <dbReference type="Proteomes" id="UP000005025"/>
    </source>
</evidence>